<comment type="similarity">
    <text evidence="3">Belongs to the DNA gyrase inhibitor YacG family.</text>
</comment>
<keyword evidence="1 3" id="KW-0479">Metal-binding</keyword>
<feature type="binding site" evidence="3">
    <location>
        <position position="43"/>
    </location>
    <ligand>
        <name>Zn(2+)</name>
        <dbReference type="ChEBI" id="CHEBI:29105"/>
    </ligand>
</feature>
<dbReference type="SUPFAM" id="SSF57716">
    <property type="entry name" value="Glucocorticoid receptor-like (DNA-binding domain)"/>
    <property type="match status" value="1"/>
</dbReference>
<feature type="binding site" evidence="3">
    <location>
        <position position="20"/>
    </location>
    <ligand>
        <name>Zn(2+)</name>
        <dbReference type="ChEBI" id="CHEBI:29105"/>
    </ligand>
</feature>
<name>A0AB39UZV9_9GAMM</name>
<dbReference type="KEGG" id="tcd:AAIA72_06125"/>
<protein>
    <recommendedName>
        <fullName evidence="3">DNA gyrase inhibitor YacG</fullName>
    </recommendedName>
</protein>
<dbReference type="InterPro" id="IPR005584">
    <property type="entry name" value="DNA_gyrase_inhibitor_YacG"/>
</dbReference>
<dbReference type="EMBL" id="CP154858">
    <property type="protein sequence ID" value="XDT73542.1"/>
    <property type="molecule type" value="Genomic_DNA"/>
</dbReference>
<feature type="binding site" evidence="3">
    <location>
        <position position="23"/>
    </location>
    <ligand>
        <name>Zn(2+)</name>
        <dbReference type="ChEBI" id="CHEBI:29105"/>
    </ligand>
</feature>
<dbReference type="HAMAP" id="MF_00649">
    <property type="entry name" value="DNA_gyrase_inhibitor_YacG"/>
    <property type="match status" value="1"/>
</dbReference>
<dbReference type="GO" id="GO:0006355">
    <property type="term" value="P:regulation of DNA-templated transcription"/>
    <property type="evidence" value="ECO:0007669"/>
    <property type="project" value="InterPro"/>
</dbReference>
<feature type="binding site" evidence="3">
    <location>
        <position position="39"/>
    </location>
    <ligand>
        <name>Zn(2+)</name>
        <dbReference type="ChEBI" id="CHEBI:29105"/>
    </ligand>
</feature>
<evidence type="ECO:0000256" key="3">
    <source>
        <dbReference type="HAMAP-Rule" id="MF_00649"/>
    </source>
</evidence>
<evidence type="ECO:0000313" key="4">
    <source>
        <dbReference type="EMBL" id="XDT73542.1"/>
    </source>
</evidence>
<dbReference type="AlphaFoldDB" id="A0AB39UZV9"/>
<reference evidence="4" key="1">
    <citation type="submission" date="2024-05" db="EMBL/GenBank/DDBJ databases">
        <title>Genome sequencing of novel strain.</title>
        <authorList>
            <person name="Ganbat D."/>
            <person name="Ganbat S."/>
            <person name="Lee S.-J."/>
        </authorList>
    </citation>
    <scope>NUCLEOTIDE SEQUENCE</scope>
    <source>
        <strain evidence="4">SMD15-11</strain>
    </source>
</reference>
<dbReference type="GO" id="GO:0008270">
    <property type="term" value="F:zinc ion binding"/>
    <property type="evidence" value="ECO:0007669"/>
    <property type="project" value="UniProtKB-UniRule"/>
</dbReference>
<dbReference type="InterPro" id="IPR013088">
    <property type="entry name" value="Znf_NHR/GATA"/>
</dbReference>
<organism evidence="4">
    <name type="scientific">Thermohahella caldifontis</name>
    <dbReference type="NCBI Taxonomy" id="3142973"/>
    <lineage>
        <taxon>Bacteria</taxon>
        <taxon>Pseudomonadati</taxon>
        <taxon>Pseudomonadota</taxon>
        <taxon>Gammaproteobacteria</taxon>
        <taxon>Oceanospirillales</taxon>
        <taxon>Hahellaceae</taxon>
        <taxon>Thermohahella</taxon>
    </lineage>
</organism>
<dbReference type="RefSeq" id="WP_369602528.1">
    <property type="nucleotide sequence ID" value="NZ_CP154858.1"/>
</dbReference>
<evidence type="ECO:0000256" key="2">
    <source>
        <dbReference type="ARBA" id="ARBA00022833"/>
    </source>
</evidence>
<dbReference type="Gene3D" id="3.30.50.10">
    <property type="entry name" value="Erythroid Transcription Factor GATA-1, subunit A"/>
    <property type="match status" value="1"/>
</dbReference>
<dbReference type="Pfam" id="PF03884">
    <property type="entry name" value="YacG"/>
    <property type="match status" value="1"/>
</dbReference>
<dbReference type="PANTHER" id="PTHR36150">
    <property type="entry name" value="DNA GYRASE INHIBITOR YACG"/>
    <property type="match status" value="1"/>
</dbReference>
<proteinExistence type="inferred from homology"/>
<dbReference type="GO" id="GO:0008657">
    <property type="term" value="F:DNA topoisomerase type II (double strand cut, ATP-hydrolyzing) inhibitor activity"/>
    <property type="evidence" value="ECO:0007669"/>
    <property type="project" value="UniProtKB-UniRule"/>
</dbReference>
<comment type="function">
    <text evidence="3">Inhibits all the catalytic activities of DNA gyrase by preventing its interaction with DNA. Acts by binding directly to the C-terminal domain of GyrB, which probably disrupts DNA binding by the gyrase.</text>
</comment>
<comment type="subunit">
    <text evidence="3">Interacts with GyrB.</text>
</comment>
<sequence length="66" mass="7540">MTSKHSTTTTSGSQIRTVKCPTCRKPVPWIPESRFRPFCSERCRLIDLGAWADEAYRIPETDTPEP</sequence>
<keyword evidence="2 3" id="KW-0862">Zinc</keyword>
<evidence type="ECO:0000256" key="1">
    <source>
        <dbReference type="ARBA" id="ARBA00022723"/>
    </source>
</evidence>
<accession>A0AB39UZV9</accession>
<comment type="cofactor">
    <cofactor evidence="3">
        <name>Zn(2+)</name>
        <dbReference type="ChEBI" id="CHEBI:29105"/>
    </cofactor>
    <text evidence="3">Binds 1 zinc ion.</text>
</comment>
<gene>
    <name evidence="3 4" type="primary">yacG</name>
    <name evidence="4" type="ORF">AAIA72_06125</name>
</gene>
<dbReference type="PANTHER" id="PTHR36150:SF1">
    <property type="entry name" value="DNA GYRASE INHIBITOR YACG"/>
    <property type="match status" value="1"/>
</dbReference>